<sequence length="126" mass="12671">MKSAISIVSLLVATIAAAPLEARSVPTVTLALSNDQSGAYSTAAFAADGLDKSISSLFGSKSVGSSGHVLASSAQLSQFPGTISCTLKNNGAIFTLTAQSTYIDLDGNPGAATPVNLDNARVNCHV</sequence>
<feature type="chain" id="PRO_5040976180" evidence="1">
    <location>
        <begin position="23"/>
        <end position="126"/>
    </location>
</feature>
<keyword evidence="1" id="KW-0732">Signal</keyword>
<evidence type="ECO:0000313" key="2">
    <source>
        <dbReference type="EMBL" id="KAJ5097842.1"/>
    </source>
</evidence>
<protein>
    <submittedName>
        <fullName evidence="2">Uncharacterized protein</fullName>
    </submittedName>
</protein>
<dbReference type="EMBL" id="JAPQKI010000005">
    <property type="protein sequence ID" value="KAJ5097842.1"/>
    <property type="molecule type" value="Genomic_DNA"/>
</dbReference>
<reference evidence="2" key="1">
    <citation type="submission" date="2022-11" db="EMBL/GenBank/DDBJ databases">
        <authorList>
            <person name="Petersen C."/>
        </authorList>
    </citation>
    <scope>NUCLEOTIDE SEQUENCE</scope>
    <source>
        <strain evidence="2">IBT 30761</strain>
    </source>
</reference>
<dbReference type="OrthoDB" id="3497702at2759"/>
<comment type="caution">
    <text evidence="2">The sequence shown here is derived from an EMBL/GenBank/DDBJ whole genome shotgun (WGS) entry which is preliminary data.</text>
</comment>
<reference evidence="2" key="2">
    <citation type="journal article" date="2023" name="IMA Fungus">
        <title>Comparative genomic study of the Penicillium genus elucidates a diverse pangenome and 15 lateral gene transfer events.</title>
        <authorList>
            <person name="Petersen C."/>
            <person name="Sorensen T."/>
            <person name="Nielsen M.R."/>
            <person name="Sondergaard T.E."/>
            <person name="Sorensen J.L."/>
            <person name="Fitzpatrick D.A."/>
            <person name="Frisvad J.C."/>
            <person name="Nielsen K.L."/>
        </authorList>
    </citation>
    <scope>NUCLEOTIDE SEQUENCE</scope>
    <source>
        <strain evidence="2">IBT 30761</strain>
    </source>
</reference>
<feature type="signal peptide" evidence="1">
    <location>
        <begin position="1"/>
        <end position="22"/>
    </location>
</feature>
<proteinExistence type="predicted"/>
<organism evidence="2 3">
    <name type="scientific">Penicillium argentinense</name>
    <dbReference type="NCBI Taxonomy" id="1131581"/>
    <lineage>
        <taxon>Eukaryota</taxon>
        <taxon>Fungi</taxon>
        <taxon>Dikarya</taxon>
        <taxon>Ascomycota</taxon>
        <taxon>Pezizomycotina</taxon>
        <taxon>Eurotiomycetes</taxon>
        <taxon>Eurotiomycetidae</taxon>
        <taxon>Eurotiales</taxon>
        <taxon>Aspergillaceae</taxon>
        <taxon>Penicillium</taxon>
    </lineage>
</organism>
<keyword evidence="3" id="KW-1185">Reference proteome</keyword>
<dbReference type="GeneID" id="81356316"/>
<gene>
    <name evidence="2" type="ORF">N7532_004843</name>
</gene>
<accession>A0A9W9FCX5</accession>
<name>A0A9W9FCX5_9EURO</name>
<evidence type="ECO:0000313" key="3">
    <source>
        <dbReference type="Proteomes" id="UP001149074"/>
    </source>
</evidence>
<evidence type="ECO:0000256" key="1">
    <source>
        <dbReference type="SAM" id="SignalP"/>
    </source>
</evidence>
<dbReference type="AlphaFoldDB" id="A0A9W9FCX5"/>
<dbReference type="Proteomes" id="UP001149074">
    <property type="component" value="Unassembled WGS sequence"/>
</dbReference>
<dbReference type="RefSeq" id="XP_056473496.1">
    <property type="nucleotide sequence ID" value="XM_056617337.1"/>
</dbReference>